<dbReference type="GO" id="GO:0008270">
    <property type="term" value="F:zinc ion binding"/>
    <property type="evidence" value="ECO:0007669"/>
    <property type="project" value="InterPro"/>
</dbReference>
<proteinExistence type="predicted"/>
<keyword evidence="1" id="KW-0479">Metal-binding</keyword>
<evidence type="ECO:0000256" key="2">
    <source>
        <dbReference type="ARBA" id="ARBA00022833"/>
    </source>
</evidence>
<dbReference type="GO" id="GO:0006351">
    <property type="term" value="P:DNA-templated transcription"/>
    <property type="evidence" value="ECO:0007669"/>
    <property type="project" value="InterPro"/>
</dbReference>
<dbReference type="InterPro" id="IPR007219">
    <property type="entry name" value="XnlR_reg_dom"/>
</dbReference>
<dbReference type="EMBL" id="ML986684">
    <property type="protein sequence ID" value="KAF2260294.1"/>
    <property type="molecule type" value="Genomic_DNA"/>
</dbReference>
<evidence type="ECO:0000313" key="7">
    <source>
        <dbReference type="EMBL" id="KAF2260294.1"/>
    </source>
</evidence>
<accession>A0A9P4N313</accession>
<reference evidence="8" key="1">
    <citation type="journal article" date="2020" name="Stud. Mycol.">
        <title>101 Dothideomycetes genomes: A test case for predicting lifestyles and emergence of pathogens.</title>
        <authorList>
            <person name="Haridas S."/>
            <person name="Albert R."/>
            <person name="Binder M."/>
            <person name="Bloem J."/>
            <person name="LaButti K."/>
            <person name="Salamov A."/>
            <person name="Andreopoulos B."/>
            <person name="Baker S."/>
            <person name="Barry K."/>
            <person name="Bills G."/>
            <person name="Bluhm B."/>
            <person name="Cannon C."/>
            <person name="Castanera R."/>
            <person name="Culley D."/>
            <person name="Daum C."/>
            <person name="Ezra D."/>
            <person name="Gonzalez J."/>
            <person name="Henrissat B."/>
            <person name="Kuo A."/>
            <person name="Liang C."/>
            <person name="Lipzen A."/>
            <person name="Lutzoni F."/>
            <person name="Magnuson J."/>
            <person name="Mondo S."/>
            <person name="Nolan M."/>
            <person name="Ohm R."/>
            <person name="Pangilinan J."/>
            <person name="Park H.-J."/>
            <person name="Ramirez L."/>
            <person name="Alfaro M."/>
            <person name="Sun H."/>
            <person name="Tritt A."/>
            <person name="Yoshinaga Y."/>
            <person name="Zwiers L.-H."/>
            <person name="Turgeon B."/>
            <person name="Goodwin S."/>
            <person name="Spatafora J."/>
            <person name="Crous P."/>
            <person name="Grigoriev I."/>
        </authorList>
    </citation>
    <scope>NUCLEOTIDE SEQUENCE [LARGE SCALE GENOMIC DNA]</scope>
    <source>
        <strain evidence="8">CBS 304.66</strain>
    </source>
</reference>
<organism evidence="7 8">
    <name type="scientific">Lojkania enalia</name>
    <dbReference type="NCBI Taxonomy" id="147567"/>
    <lineage>
        <taxon>Eukaryota</taxon>
        <taxon>Fungi</taxon>
        <taxon>Dikarya</taxon>
        <taxon>Ascomycota</taxon>
        <taxon>Pezizomycotina</taxon>
        <taxon>Dothideomycetes</taxon>
        <taxon>Pleosporomycetidae</taxon>
        <taxon>Pleosporales</taxon>
        <taxon>Pleosporales incertae sedis</taxon>
        <taxon>Lojkania</taxon>
    </lineage>
</organism>
<sequence>MPLAPLPPNWANNPNIPLNNALDEDWTCFRCNPPSNQPINPRIGSNFLRRLEETLNDQSVWNNTELLGHVPDCEATLYIEPVQESIRDKLLVISQGFLSRARDIHRAGADDSSFSRSRSSSTVAAANFAGFFILPPPVVLEVFLKMYACRVEPYLPFFPASAIGITQLIASNSNDEKSSILLLLLMIAHGAMGSPMPEALHLASGLIETCRICMYDVMEKHVRMAVHPVMLRCALMYLNAAAWSGNKWHMDVSCIVAHSWMQIVRYSRILDARKSSLANLEFSVQTEASWKTWQAEETINRLAYSWVFLDQEMNLIHDRQPELEIHDLNSPIPDNEELWRSISADVWQGTLNKLRQSRSYRADSTPPSLAALFNKFMGNDLSNSSTSLSPTELRLLLHPLQAMIYHLNKSMVYFFHSGSHRLLQRLLTQLEEVHYLLKQWYTLSIQAMDRMETSRNIYYSNMIMFHLISLTAITYFPDIERLARGEVASDKFGDSLWAGKRCIEEAPQIWCHCGQVIRYSRQMPASSRPFWWGAAIYRTALYMWATSLAQQTHGTSNTLSGMERINVDTLAFDHPSLVRYQLHQVDGVPVLSDEHGNDVSFAAPTDAITFCVNLVRINNGWGSQLDEGICARLLGLAERWKDG</sequence>
<name>A0A9P4N313_9PLEO</name>
<feature type="domain" description="Xylanolytic transcriptional activator regulatory" evidence="6">
    <location>
        <begin position="206"/>
        <end position="396"/>
    </location>
</feature>
<dbReference type="PANTHER" id="PTHR47660">
    <property type="entry name" value="TRANSCRIPTION FACTOR WITH C2H2 AND ZN(2)-CYS(6) DNA BINDING DOMAIN (EUROFUNG)-RELATED-RELATED"/>
    <property type="match status" value="1"/>
</dbReference>
<evidence type="ECO:0000313" key="8">
    <source>
        <dbReference type="Proteomes" id="UP000800093"/>
    </source>
</evidence>
<keyword evidence="2" id="KW-0862">Zinc</keyword>
<evidence type="ECO:0000256" key="4">
    <source>
        <dbReference type="ARBA" id="ARBA00023163"/>
    </source>
</evidence>
<dbReference type="AlphaFoldDB" id="A0A9P4N313"/>
<keyword evidence="5" id="KW-0539">Nucleus</keyword>
<comment type="caution">
    <text evidence="7">The sequence shown here is derived from an EMBL/GenBank/DDBJ whole genome shotgun (WGS) entry which is preliminary data.</text>
</comment>
<dbReference type="GO" id="GO:0003677">
    <property type="term" value="F:DNA binding"/>
    <property type="evidence" value="ECO:0007669"/>
    <property type="project" value="InterPro"/>
</dbReference>
<protein>
    <recommendedName>
        <fullName evidence="6">Xylanolytic transcriptional activator regulatory domain-containing protein</fullName>
    </recommendedName>
</protein>
<evidence type="ECO:0000256" key="1">
    <source>
        <dbReference type="ARBA" id="ARBA00022723"/>
    </source>
</evidence>
<gene>
    <name evidence="7" type="ORF">CC78DRAFT_473255</name>
</gene>
<keyword evidence="3" id="KW-0805">Transcription regulation</keyword>
<keyword evidence="8" id="KW-1185">Reference proteome</keyword>
<dbReference type="Proteomes" id="UP000800093">
    <property type="component" value="Unassembled WGS sequence"/>
</dbReference>
<dbReference type="OrthoDB" id="40579at2759"/>
<dbReference type="PANTHER" id="PTHR47660:SF2">
    <property type="entry name" value="TRANSCRIPTION FACTOR WITH C2H2 AND ZN(2)-CYS(6) DNA BINDING DOMAIN (EUROFUNG)"/>
    <property type="match status" value="1"/>
</dbReference>
<evidence type="ECO:0000256" key="3">
    <source>
        <dbReference type="ARBA" id="ARBA00023015"/>
    </source>
</evidence>
<evidence type="ECO:0000259" key="6">
    <source>
        <dbReference type="Pfam" id="PF04082"/>
    </source>
</evidence>
<evidence type="ECO:0000256" key="5">
    <source>
        <dbReference type="ARBA" id="ARBA00023242"/>
    </source>
</evidence>
<keyword evidence="4" id="KW-0804">Transcription</keyword>
<dbReference type="Pfam" id="PF04082">
    <property type="entry name" value="Fungal_trans"/>
    <property type="match status" value="1"/>
</dbReference>